<evidence type="ECO:0000256" key="1">
    <source>
        <dbReference type="SAM" id="MobiDB-lite"/>
    </source>
</evidence>
<keyword evidence="3" id="KW-1185">Reference proteome</keyword>
<proteinExistence type="predicted"/>
<reference evidence="2 3" key="1">
    <citation type="journal article" date="2024" name="G3 (Bethesda)">
        <title>Genome assembly of Hibiscus sabdariffa L. provides insights into metabolisms of medicinal natural products.</title>
        <authorList>
            <person name="Kim T."/>
        </authorList>
    </citation>
    <scope>NUCLEOTIDE SEQUENCE [LARGE SCALE GENOMIC DNA]</scope>
    <source>
        <strain evidence="2">TK-2024</strain>
        <tissue evidence="2">Old leaves</tissue>
    </source>
</reference>
<protein>
    <submittedName>
        <fullName evidence="2">Uncharacterized protein</fullName>
    </submittedName>
</protein>
<dbReference type="Proteomes" id="UP001396334">
    <property type="component" value="Unassembled WGS sequence"/>
</dbReference>
<name>A0ABR2REA2_9ROSI</name>
<evidence type="ECO:0000313" key="3">
    <source>
        <dbReference type="Proteomes" id="UP001396334"/>
    </source>
</evidence>
<feature type="region of interest" description="Disordered" evidence="1">
    <location>
        <begin position="74"/>
        <end position="110"/>
    </location>
</feature>
<comment type="caution">
    <text evidence="2">The sequence shown here is derived from an EMBL/GenBank/DDBJ whole genome shotgun (WGS) entry which is preliminary data.</text>
</comment>
<organism evidence="2 3">
    <name type="scientific">Hibiscus sabdariffa</name>
    <name type="common">roselle</name>
    <dbReference type="NCBI Taxonomy" id="183260"/>
    <lineage>
        <taxon>Eukaryota</taxon>
        <taxon>Viridiplantae</taxon>
        <taxon>Streptophyta</taxon>
        <taxon>Embryophyta</taxon>
        <taxon>Tracheophyta</taxon>
        <taxon>Spermatophyta</taxon>
        <taxon>Magnoliopsida</taxon>
        <taxon>eudicotyledons</taxon>
        <taxon>Gunneridae</taxon>
        <taxon>Pentapetalae</taxon>
        <taxon>rosids</taxon>
        <taxon>malvids</taxon>
        <taxon>Malvales</taxon>
        <taxon>Malvaceae</taxon>
        <taxon>Malvoideae</taxon>
        <taxon>Hibiscus</taxon>
    </lineage>
</organism>
<accession>A0ABR2REA2</accession>
<gene>
    <name evidence="2" type="ORF">V6N11_044101</name>
</gene>
<evidence type="ECO:0000313" key="2">
    <source>
        <dbReference type="EMBL" id="KAK9011247.1"/>
    </source>
</evidence>
<sequence length="163" mass="17147">MFSFAGLKVSEACDSRPTRACYTESLTIHVVPGAKRLWRGTRAVPVETRLHESPDVGSSTAVAGMNANSSLGVDSTCHAPVFSPESNASRSSPTSLPSPTPMLNKSPHESRICLPNNDIVHSVVEPSCGNAPESSIARENLEVGNDQVAVESGVQHPDTLQAG</sequence>
<dbReference type="EMBL" id="JBBPBN010000023">
    <property type="protein sequence ID" value="KAK9011247.1"/>
    <property type="molecule type" value="Genomic_DNA"/>
</dbReference>